<feature type="chain" id="PRO_5002003302" evidence="5">
    <location>
        <begin position="21"/>
        <end position="913"/>
    </location>
</feature>
<keyword evidence="9" id="KW-1185">Reference proteome</keyword>
<dbReference type="GO" id="GO:0009279">
    <property type="term" value="C:cell outer membrane"/>
    <property type="evidence" value="ECO:0007669"/>
    <property type="project" value="UniProtKB-SubCell"/>
</dbReference>
<feature type="signal peptide" evidence="5">
    <location>
        <begin position="1"/>
        <end position="20"/>
    </location>
</feature>
<dbReference type="RefSeq" id="WP_026980029.1">
    <property type="nucleotide sequence ID" value="NZ_AUCZ01000007.1"/>
</dbReference>
<dbReference type="PANTHER" id="PTHR40980">
    <property type="entry name" value="PLUG DOMAIN-CONTAINING PROTEIN"/>
    <property type="match status" value="1"/>
</dbReference>
<dbReference type="Pfam" id="PF07715">
    <property type="entry name" value="Plug"/>
    <property type="match status" value="1"/>
</dbReference>
<comment type="subcellular location">
    <subcellularLocation>
        <location evidence="1 4">Cell outer membrane</location>
    </subcellularLocation>
</comment>
<dbReference type="AlphaFoldDB" id="A0A0A2MG84"/>
<evidence type="ECO:0000313" key="9">
    <source>
        <dbReference type="Proteomes" id="UP000030121"/>
    </source>
</evidence>
<keyword evidence="5" id="KW-0732">Signal</keyword>
<dbReference type="InterPro" id="IPR000531">
    <property type="entry name" value="Beta-barrel_TonB"/>
</dbReference>
<protein>
    <submittedName>
        <fullName evidence="8">TonB-dependent receptor</fullName>
    </submittedName>
</protein>
<dbReference type="InterPro" id="IPR008969">
    <property type="entry name" value="CarboxyPept-like_regulatory"/>
</dbReference>
<reference evidence="8 9" key="1">
    <citation type="submission" date="2013-09" db="EMBL/GenBank/DDBJ databases">
        <authorList>
            <person name="Zeng Z."/>
            <person name="Chen C."/>
        </authorList>
    </citation>
    <scope>NUCLEOTIDE SEQUENCE [LARGE SCALE GENOMIC DNA]</scope>
    <source>
        <strain evidence="8 9">GH29-5</strain>
    </source>
</reference>
<dbReference type="Gene3D" id="2.170.130.10">
    <property type="entry name" value="TonB-dependent receptor, plug domain"/>
    <property type="match status" value="1"/>
</dbReference>
<dbReference type="Gene3D" id="2.40.170.20">
    <property type="entry name" value="TonB-dependent receptor, beta-barrel domain"/>
    <property type="match status" value="1"/>
</dbReference>
<proteinExistence type="inferred from homology"/>
<keyword evidence="4" id="KW-0798">TonB box</keyword>
<evidence type="ECO:0000259" key="6">
    <source>
        <dbReference type="Pfam" id="PF00593"/>
    </source>
</evidence>
<dbReference type="STRING" id="1121899.GCA_000430025_01573"/>
<name>A0A0A2MG84_9FLAO</name>
<dbReference type="eggNOG" id="COG1629">
    <property type="taxonomic scope" value="Bacteria"/>
</dbReference>
<evidence type="ECO:0000256" key="3">
    <source>
        <dbReference type="ARBA" id="ARBA00023237"/>
    </source>
</evidence>
<dbReference type="PANTHER" id="PTHR40980:SF5">
    <property type="entry name" value="TONB-DEPENDENT RECEPTOR"/>
    <property type="match status" value="1"/>
</dbReference>
<keyword evidence="2 4" id="KW-0472">Membrane</keyword>
<comment type="similarity">
    <text evidence="4">Belongs to the TonB-dependent receptor family.</text>
</comment>
<comment type="caution">
    <text evidence="8">The sequence shown here is derived from an EMBL/GenBank/DDBJ whole genome shotgun (WGS) entry which is preliminary data.</text>
</comment>
<dbReference type="eggNOG" id="COG4771">
    <property type="taxonomic scope" value="Bacteria"/>
</dbReference>
<accession>A0A0A2MG84</accession>
<feature type="domain" description="TonB-dependent receptor-like beta-barrel" evidence="6">
    <location>
        <begin position="463"/>
        <end position="878"/>
    </location>
</feature>
<organism evidence="8 9">
    <name type="scientific">Flavobacterium suncheonense GH29-5 = DSM 17707</name>
    <dbReference type="NCBI Taxonomy" id="1121899"/>
    <lineage>
        <taxon>Bacteria</taxon>
        <taxon>Pseudomonadati</taxon>
        <taxon>Bacteroidota</taxon>
        <taxon>Flavobacteriia</taxon>
        <taxon>Flavobacteriales</taxon>
        <taxon>Flavobacteriaceae</taxon>
        <taxon>Flavobacterium</taxon>
    </lineage>
</organism>
<sequence length="913" mass="101294">MKFKFLLVAFFATLSGFAQKGTVAGMITDKNLNNEVLPFATVLVKGTTNGTNTDENGKYTLTVSEGSHVLVVSFLGYESAEVPFTIAANETKTINLALDMKGVALEDVVIKTEPNRHKETTLLAEQKKAVEIKQTIGAQELSRKGVSDVATAVAKTTGITKQEGSGNIYVRGLGDRYNSTTLNGLPIPSNNPEKKNISLDIFPTDIVELVSIDKVYTGRITGDFAGGNIDIVSKDFKGIGMFRLDIGTGANTNAVSEDHFKLQKGYNVFGFSNPSNPKTIGTYEFKTLTMEERAPFSGSFGVSGGKSFNVGVSGKLSVFATGSFNNEYTSRQHGRVKGGVNGDASLINKDFETYSANGYNTNTTGLANIGYKINSNHKINFNSVFINTSGESNSEYFGYVADLANDRNGLIRRTKYEKNTLSISQLLGEHKFGERIKANWGMARNTIEGDMPDRVTNSFRKTDTGYQIISQSRPDNNRYYQRLTEEENVVNASLSYAFQKNQNEEFKGKLTAGYNGRSKTRTFKATQFNFKTEVPYLTTLVDIDNLDLFYNPENYTNEYFNIFTYSGGVDDPAALTPQRYTGAQYIHGIYLTADYKFSDKLTASLSVRGETIYQKVKWKTQLDPIGAKDVFEKNAFLPNAILKYEVNNKQNLRFGTSKTYTLPQFKERALFVYEEIDEVKVGNPYLYPSDNYNVDIKWELFPKSEEIISVGAFGKYIMNPINEITIASSTNDISFVNTGDKGYVAGIEAEVRKVIGEFSNNKLTAGLNASYMYTTQDLSSEKVQKETKYGVVFTNSKSGFTGASPLLVNADLTLLREWNNKESNIMGTLAYSYFSDRLYSIGTNFRGDVVDKAVGTLDFIFKSKINKNLGLNFSAKNLLNPKIERVQENNNGDVTLLTYTKGISLSLGMNYQF</sequence>
<evidence type="ECO:0000313" key="8">
    <source>
        <dbReference type="EMBL" id="KGO90478.1"/>
    </source>
</evidence>
<evidence type="ECO:0000256" key="5">
    <source>
        <dbReference type="SAM" id="SignalP"/>
    </source>
</evidence>
<dbReference type="SUPFAM" id="SSF56935">
    <property type="entry name" value="Porins"/>
    <property type="match status" value="1"/>
</dbReference>
<evidence type="ECO:0000256" key="2">
    <source>
        <dbReference type="ARBA" id="ARBA00023136"/>
    </source>
</evidence>
<keyword evidence="8" id="KW-0675">Receptor</keyword>
<evidence type="ECO:0000256" key="4">
    <source>
        <dbReference type="RuleBase" id="RU003357"/>
    </source>
</evidence>
<dbReference type="InterPro" id="IPR012910">
    <property type="entry name" value="Plug_dom"/>
</dbReference>
<feature type="domain" description="TonB-dependent receptor plug" evidence="7">
    <location>
        <begin position="131"/>
        <end position="215"/>
    </location>
</feature>
<dbReference type="Proteomes" id="UP000030121">
    <property type="component" value="Unassembled WGS sequence"/>
</dbReference>
<dbReference type="EMBL" id="JRLW01000002">
    <property type="protein sequence ID" value="KGO90478.1"/>
    <property type="molecule type" value="Genomic_DNA"/>
</dbReference>
<keyword evidence="3" id="KW-0998">Cell outer membrane</keyword>
<dbReference type="Pfam" id="PF00593">
    <property type="entry name" value="TonB_dep_Rec_b-barrel"/>
    <property type="match status" value="1"/>
</dbReference>
<evidence type="ECO:0000259" key="7">
    <source>
        <dbReference type="Pfam" id="PF07715"/>
    </source>
</evidence>
<dbReference type="SUPFAM" id="SSF49464">
    <property type="entry name" value="Carboxypeptidase regulatory domain-like"/>
    <property type="match status" value="1"/>
</dbReference>
<dbReference type="InterPro" id="IPR037066">
    <property type="entry name" value="Plug_dom_sf"/>
</dbReference>
<dbReference type="InterPro" id="IPR036942">
    <property type="entry name" value="Beta-barrel_TonB_sf"/>
</dbReference>
<dbReference type="Pfam" id="PF13715">
    <property type="entry name" value="CarbopepD_reg_2"/>
    <property type="match status" value="1"/>
</dbReference>
<dbReference type="Gene3D" id="2.60.40.1120">
    <property type="entry name" value="Carboxypeptidase-like, regulatory domain"/>
    <property type="match status" value="1"/>
</dbReference>
<evidence type="ECO:0000256" key="1">
    <source>
        <dbReference type="ARBA" id="ARBA00004442"/>
    </source>
</evidence>
<gene>
    <name evidence="8" type="ORF">Q764_02690</name>
</gene>
<dbReference type="OrthoDB" id="9768470at2"/>